<dbReference type="Proteomes" id="UP001642360">
    <property type="component" value="Unassembled WGS sequence"/>
</dbReference>
<gene>
    <name evidence="4" type="ORF">ILEXP_LOCUS24041</name>
</gene>
<evidence type="ECO:0000256" key="2">
    <source>
        <dbReference type="ARBA" id="ARBA00022737"/>
    </source>
</evidence>
<evidence type="ECO:0000313" key="5">
    <source>
        <dbReference type="Proteomes" id="UP001642360"/>
    </source>
</evidence>
<sequence length="252" mass="29336">MLDLSWCPKLEKIQWPAIVVKELNVTECRSLQQITYDTEGRTLSIQHGACMRLCYVQYGFKTKPVREIDVRLINNVGFFSLDSMADVEVMITNCIVWSKVKRPVEILWECGLFSIYFPGQEVPFWFMYKINGPTITLNVSSNHQIRGLNVCVVYTLSDIVNWLQDPIEVKVHNKSEHFVWPYRPRCYGVPEADGYIVWLCYFGLEVLLEKGDEVEVSFEMKVEGQIKDCGAHLLYYEEVKEIKQYCDTLLCC</sequence>
<feature type="domain" description="C-JID" evidence="3">
    <location>
        <begin position="117"/>
        <end position="239"/>
    </location>
</feature>
<evidence type="ECO:0000256" key="1">
    <source>
        <dbReference type="ARBA" id="ARBA00022614"/>
    </source>
</evidence>
<proteinExistence type="predicted"/>
<dbReference type="AlphaFoldDB" id="A0ABC8SEN5"/>
<dbReference type="InterPro" id="IPR045344">
    <property type="entry name" value="C-JID"/>
</dbReference>
<protein>
    <recommendedName>
        <fullName evidence="3">C-JID domain-containing protein</fullName>
    </recommendedName>
</protein>
<organism evidence="4 5">
    <name type="scientific">Ilex paraguariensis</name>
    <name type="common">yerba mate</name>
    <dbReference type="NCBI Taxonomy" id="185542"/>
    <lineage>
        <taxon>Eukaryota</taxon>
        <taxon>Viridiplantae</taxon>
        <taxon>Streptophyta</taxon>
        <taxon>Embryophyta</taxon>
        <taxon>Tracheophyta</taxon>
        <taxon>Spermatophyta</taxon>
        <taxon>Magnoliopsida</taxon>
        <taxon>eudicotyledons</taxon>
        <taxon>Gunneridae</taxon>
        <taxon>Pentapetalae</taxon>
        <taxon>asterids</taxon>
        <taxon>campanulids</taxon>
        <taxon>Aquifoliales</taxon>
        <taxon>Aquifoliaceae</taxon>
        <taxon>Ilex</taxon>
    </lineage>
</organism>
<accession>A0ABC8SEN5</accession>
<keyword evidence="5" id="KW-1185">Reference proteome</keyword>
<reference evidence="4 5" key="1">
    <citation type="submission" date="2024-02" db="EMBL/GenBank/DDBJ databases">
        <authorList>
            <person name="Vignale AGUSTIN F."/>
            <person name="Sosa J E."/>
            <person name="Modenutti C."/>
        </authorList>
    </citation>
    <scope>NUCLEOTIDE SEQUENCE [LARGE SCALE GENOMIC DNA]</scope>
</reference>
<dbReference type="Pfam" id="PF20160">
    <property type="entry name" value="C-JID"/>
    <property type="match status" value="1"/>
</dbReference>
<name>A0ABC8SEN5_9AQUA</name>
<comment type="caution">
    <text evidence="4">The sequence shown here is derived from an EMBL/GenBank/DDBJ whole genome shotgun (WGS) entry which is preliminary data.</text>
</comment>
<dbReference type="EMBL" id="CAUOFW020002724">
    <property type="protein sequence ID" value="CAK9155629.1"/>
    <property type="molecule type" value="Genomic_DNA"/>
</dbReference>
<evidence type="ECO:0000313" key="4">
    <source>
        <dbReference type="EMBL" id="CAK9155629.1"/>
    </source>
</evidence>
<keyword evidence="2" id="KW-0677">Repeat</keyword>
<keyword evidence="1" id="KW-0433">Leucine-rich repeat</keyword>
<evidence type="ECO:0000259" key="3">
    <source>
        <dbReference type="Pfam" id="PF20160"/>
    </source>
</evidence>